<dbReference type="HOGENOM" id="CLU_1435476_0_0_1"/>
<evidence type="ECO:0000256" key="1">
    <source>
        <dbReference type="SAM" id="Coils"/>
    </source>
</evidence>
<dbReference type="GeneID" id="19881453"/>
<dbReference type="InParanoid" id="L2GPT8"/>
<dbReference type="EMBL" id="JH370133">
    <property type="protein sequence ID" value="ELA42337.1"/>
    <property type="molecule type" value="Genomic_DNA"/>
</dbReference>
<reference evidence="3" key="1">
    <citation type="submission" date="2011-05" db="EMBL/GenBank/DDBJ databases">
        <title>The genome sequence of Vittaforma corneae strain ATCC 50505.</title>
        <authorList>
            <consortium name="The Broad Institute Genome Sequencing Platform"/>
            <person name="Cuomo C."/>
            <person name="Didier E."/>
            <person name="Bowers L."/>
            <person name="Young S.K."/>
            <person name="Zeng Q."/>
            <person name="Gargeya S."/>
            <person name="Fitzgerald M."/>
            <person name="Haas B."/>
            <person name="Abouelleil A."/>
            <person name="Alvarado L."/>
            <person name="Arachchi H.M."/>
            <person name="Berlin A."/>
            <person name="Chapman S.B."/>
            <person name="Gearin G."/>
            <person name="Goldberg J."/>
            <person name="Griggs A."/>
            <person name="Gujja S."/>
            <person name="Hansen M."/>
            <person name="Heiman D."/>
            <person name="Howarth C."/>
            <person name="Larimer J."/>
            <person name="Lui A."/>
            <person name="MacDonald P.J.P."/>
            <person name="McCowen C."/>
            <person name="Montmayeur A."/>
            <person name="Murphy C."/>
            <person name="Neiman D."/>
            <person name="Pearson M."/>
            <person name="Priest M."/>
            <person name="Roberts A."/>
            <person name="Saif S."/>
            <person name="Shea T."/>
            <person name="Sisk P."/>
            <person name="Stolte C."/>
            <person name="Sykes S."/>
            <person name="Wortman J."/>
            <person name="Nusbaum C."/>
            <person name="Birren B."/>
        </authorList>
    </citation>
    <scope>NUCLEOTIDE SEQUENCE [LARGE SCALE GENOMIC DNA]</scope>
    <source>
        <strain evidence="3">ATCC 50505</strain>
    </source>
</reference>
<evidence type="ECO:0000313" key="2">
    <source>
        <dbReference type="EMBL" id="ELA42337.1"/>
    </source>
</evidence>
<evidence type="ECO:0000313" key="3">
    <source>
        <dbReference type="Proteomes" id="UP000011082"/>
    </source>
</evidence>
<gene>
    <name evidence="2" type="ORF">VICG_00737</name>
</gene>
<keyword evidence="3" id="KW-1185">Reference proteome</keyword>
<organism evidence="2 3">
    <name type="scientific">Vittaforma corneae (strain ATCC 50505)</name>
    <name type="common">Microsporidian parasite</name>
    <name type="synonym">Nosema corneum</name>
    <dbReference type="NCBI Taxonomy" id="993615"/>
    <lineage>
        <taxon>Eukaryota</taxon>
        <taxon>Fungi</taxon>
        <taxon>Fungi incertae sedis</taxon>
        <taxon>Microsporidia</taxon>
        <taxon>Nosematidae</taxon>
        <taxon>Vittaforma</taxon>
    </lineage>
</organism>
<dbReference type="VEuPathDB" id="MicrosporidiaDB:VICG_00737"/>
<dbReference type="Proteomes" id="UP000011082">
    <property type="component" value="Unassembled WGS sequence"/>
</dbReference>
<protein>
    <submittedName>
        <fullName evidence="2">Uncharacterized protein</fullName>
    </submittedName>
</protein>
<keyword evidence="1" id="KW-0175">Coiled coil</keyword>
<proteinExistence type="predicted"/>
<dbReference type="RefSeq" id="XP_007604188.1">
    <property type="nucleotide sequence ID" value="XM_007604126.1"/>
</dbReference>
<sequence>MISNYSKPVETPLYKPVETNYKPVSNYATTYTPYPSAEVPKTANHDMSYLKLFNLDHDYGEDARQNNDFIGGFVDDSNVPRPKLEVNYSKEMEPAGNGGSVQMNNFDRLFMDKADDNASIESVKTYHTSSTLKEMMAKTENLQKKFEDLENKLAQINEGESIDRLTDKIKTCNSYYSEWNADSNESDYI</sequence>
<feature type="coiled-coil region" evidence="1">
    <location>
        <begin position="132"/>
        <end position="159"/>
    </location>
</feature>
<name>L2GPT8_VITCO</name>
<accession>L2GPT8</accession>
<dbReference type="OrthoDB" id="2196090at2759"/>
<dbReference type="AlphaFoldDB" id="L2GPT8"/>